<sequence>MGKETGTMESAVKFEDDEFLKPIRVLPDREGTPPEESGHHKRDPYGINTHVKVCFEDVIAEPAATQSFDGVWICSHVSFEFTKFVLYKVLTLVLAIPLAFVIGILFAILSYIHIWFLMPIVKTFMIILPSCKTIWKTIMDMFVSPLYQSIGRCFSAINLRFTRA</sequence>
<dbReference type="GO" id="GO:0008286">
    <property type="term" value="P:insulin receptor signaling pathway"/>
    <property type="evidence" value="ECO:0007669"/>
    <property type="project" value="TreeGrafter"/>
</dbReference>
<dbReference type="GO" id="GO:0031410">
    <property type="term" value="C:cytoplasmic vesicle"/>
    <property type="evidence" value="ECO:0007669"/>
    <property type="project" value="TreeGrafter"/>
</dbReference>
<keyword evidence="7" id="KW-1133">Transmembrane helix</keyword>
<keyword evidence="3 6" id="KW-1003">Cell membrane</keyword>
<evidence type="ECO:0000256" key="6">
    <source>
        <dbReference type="RuleBase" id="RU000680"/>
    </source>
</evidence>
<dbReference type="GO" id="GO:0030154">
    <property type="term" value="P:cell differentiation"/>
    <property type="evidence" value="ECO:0007669"/>
    <property type="project" value="TreeGrafter"/>
</dbReference>
<reference evidence="8 9" key="1">
    <citation type="journal article" date="2018" name="Nat. Ecol. Evol.">
        <title>Shark genomes provide insights into elasmobranch evolution and the origin of vertebrates.</title>
        <authorList>
            <person name="Hara Y"/>
            <person name="Yamaguchi K"/>
            <person name="Onimaru K"/>
            <person name="Kadota M"/>
            <person name="Koyanagi M"/>
            <person name="Keeley SD"/>
            <person name="Tatsumi K"/>
            <person name="Tanaka K"/>
            <person name="Motone F"/>
            <person name="Kageyama Y"/>
            <person name="Nozu R"/>
            <person name="Adachi N"/>
            <person name="Nishimura O"/>
            <person name="Nakagawa R"/>
            <person name="Tanegashima C"/>
            <person name="Kiyatake I"/>
            <person name="Matsumoto R"/>
            <person name="Murakumo K"/>
            <person name="Nishida K"/>
            <person name="Terakita A"/>
            <person name="Kuratani S"/>
            <person name="Sato K"/>
            <person name="Hyodo S Kuraku.S."/>
        </authorList>
    </citation>
    <scope>NUCLEOTIDE SEQUENCE [LARGE SCALE GENOMIC DNA]</scope>
</reference>
<evidence type="ECO:0000256" key="1">
    <source>
        <dbReference type="ARBA" id="ARBA00004202"/>
    </source>
</evidence>
<evidence type="ECO:0000256" key="4">
    <source>
        <dbReference type="ARBA" id="ARBA00023034"/>
    </source>
</evidence>
<keyword evidence="5 6" id="KW-0472">Membrane</keyword>
<evidence type="ECO:0000313" key="8">
    <source>
        <dbReference type="EMBL" id="GCC26534.1"/>
    </source>
</evidence>
<comment type="similarity">
    <text evidence="2 6">Belongs to the caveolin family.</text>
</comment>
<keyword evidence="4 6" id="KW-0333">Golgi apparatus</keyword>
<evidence type="ECO:0000256" key="7">
    <source>
        <dbReference type="SAM" id="Phobius"/>
    </source>
</evidence>
<keyword evidence="9" id="KW-1185">Reference proteome</keyword>
<organism evidence="8 9">
    <name type="scientific">Chiloscyllium punctatum</name>
    <name type="common">Brownbanded bambooshark</name>
    <name type="synonym">Hemiscyllium punctatum</name>
    <dbReference type="NCBI Taxonomy" id="137246"/>
    <lineage>
        <taxon>Eukaryota</taxon>
        <taxon>Metazoa</taxon>
        <taxon>Chordata</taxon>
        <taxon>Craniata</taxon>
        <taxon>Vertebrata</taxon>
        <taxon>Chondrichthyes</taxon>
        <taxon>Elasmobranchii</taxon>
        <taxon>Galeomorphii</taxon>
        <taxon>Galeoidea</taxon>
        <taxon>Orectolobiformes</taxon>
        <taxon>Hemiscylliidae</taxon>
        <taxon>Chiloscyllium</taxon>
    </lineage>
</organism>
<dbReference type="Proteomes" id="UP000287033">
    <property type="component" value="Unassembled WGS sequence"/>
</dbReference>
<dbReference type="GO" id="GO:0005925">
    <property type="term" value="C:focal adhesion"/>
    <property type="evidence" value="ECO:0007669"/>
    <property type="project" value="TreeGrafter"/>
</dbReference>
<dbReference type="GO" id="GO:0048471">
    <property type="term" value="C:perinuclear region of cytoplasm"/>
    <property type="evidence" value="ECO:0007669"/>
    <property type="project" value="TreeGrafter"/>
</dbReference>
<dbReference type="GO" id="GO:0001937">
    <property type="term" value="P:negative regulation of endothelial cell proliferation"/>
    <property type="evidence" value="ECO:0007669"/>
    <property type="project" value="TreeGrafter"/>
</dbReference>
<comment type="function">
    <text evidence="6">May act as a scaffolding protein within caveolar membranes. Interacts directly with G-protein alpha subunits and can functionally regulate their activity.</text>
</comment>
<dbReference type="InterPro" id="IPR001612">
    <property type="entry name" value="Caveolin"/>
</dbReference>
<evidence type="ECO:0000256" key="2">
    <source>
        <dbReference type="ARBA" id="ARBA00010988"/>
    </source>
</evidence>
<evidence type="ECO:0000256" key="5">
    <source>
        <dbReference type="ARBA" id="ARBA00023136"/>
    </source>
</evidence>
<evidence type="ECO:0000313" key="9">
    <source>
        <dbReference type="Proteomes" id="UP000287033"/>
    </source>
</evidence>
<gene>
    <name evidence="8" type="ORF">chiPu_0004951</name>
</gene>
<comment type="subcellular location">
    <subcellularLocation>
        <location evidence="1 6">Cell membrane</location>
        <topology evidence="1 6">Peripheral membrane protein</topology>
    </subcellularLocation>
    <subcellularLocation>
        <location evidence="6">Golgi apparatus membrane</location>
        <topology evidence="6">Peripheral membrane protein</topology>
    </subcellularLocation>
    <subcellularLocation>
        <location evidence="6">Membrane</location>
        <location evidence="6">Caveola</location>
        <topology evidence="6">Peripheral membrane protein</topology>
    </subcellularLocation>
</comment>
<dbReference type="AlphaFoldDB" id="A0A401S809"/>
<dbReference type="OMA" id="TRIFMDD"/>
<proteinExistence type="inferred from homology"/>
<dbReference type="Pfam" id="PF01146">
    <property type="entry name" value="Caveolin"/>
    <property type="match status" value="1"/>
</dbReference>
<evidence type="ECO:0000256" key="3">
    <source>
        <dbReference type="ARBA" id="ARBA00022475"/>
    </source>
</evidence>
<accession>A0A401S809</accession>
<dbReference type="PROSITE" id="PS01210">
    <property type="entry name" value="CAVEOLIN"/>
    <property type="match status" value="1"/>
</dbReference>
<dbReference type="GO" id="GO:0051480">
    <property type="term" value="P:regulation of cytosolic calcium ion concentration"/>
    <property type="evidence" value="ECO:0007669"/>
    <property type="project" value="TreeGrafter"/>
</dbReference>
<dbReference type="InterPro" id="IPR018361">
    <property type="entry name" value="Caveolin_CS"/>
</dbReference>
<dbReference type="GO" id="GO:0019901">
    <property type="term" value="F:protein kinase binding"/>
    <property type="evidence" value="ECO:0007669"/>
    <property type="project" value="TreeGrafter"/>
</dbReference>
<dbReference type="GO" id="GO:0005901">
    <property type="term" value="C:caveola"/>
    <property type="evidence" value="ECO:0007669"/>
    <property type="project" value="UniProtKB-SubCell"/>
</dbReference>
<dbReference type="GO" id="GO:0060090">
    <property type="term" value="F:molecular adaptor activity"/>
    <property type="evidence" value="ECO:0007669"/>
    <property type="project" value="TreeGrafter"/>
</dbReference>
<comment type="caution">
    <text evidence="8">The sequence shown here is derived from an EMBL/GenBank/DDBJ whole genome shotgun (WGS) entry which is preliminary data.</text>
</comment>
<dbReference type="OrthoDB" id="5917823at2759"/>
<keyword evidence="7" id="KW-0812">Transmembrane</keyword>
<protein>
    <recommendedName>
        <fullName evidence="6">Caveolin</fullName>
    </recommendedName>
</protein>
<feature type="transmembrane region" description="Helical" evidence="7">
    <location>
        <begin position="114"/>
        <end position="135"/>
    </location>
</feature>
<feature type="transmembrane region" description="Helical" evidence="7">
    <location>
        <begin position="85"/>
        <end position="108"/>
    </location>
</feature>
<dbReference type="GO" id="GO:0070836">
    <property type="term" value="P:caveola assembly"/>
    <property type="evidence" value="ECO:0007669"/>
    <property type="project" value="InterPro"/>
</dbReference>
<dbReference type="GO" id="GO:0042383">
    <property type="term" value="C:sarcolemma"/>
    <property type="evidence" value="ECO:0007669"/>
    <property type="project" value="TreeGrafter"/>
</dbReference>
<dbReference type="EMBL" id="BEZZ01000127">
    <property type="protein sequence ID" value="GCC26534.1"/>
    <property type="molecule type" value="Genomic_DNA"/>
</dbReference>
<name>A0A401S809_CHIPU</name>
<dbReference type="STRING" id="137246.A0A401S809"/>
<dbReference type="PANTHER" id="PTHR10844:SF3">
    <property type="entry name" value="CAVEOLIN-2"/>
    <property type="match status" value="1"/>
</dbReference>
<dbReference type="PANTHER" id="PTHR10844">
    <property type="entry name" value="CAVEOLIN"/>
    <property type="match status" value="1"/>
</dbReference>
<dbReference type="GO" id="GO:0000139">
    <property type="term" value="C:Golgi membrane"/>
    <property type="evidence" value="ECO:0007669"/>
    <property type="project" value="UniProtKB-SubCell"/>
</dbReference>